<dbReference type="KEGG" id="dco:SAMEA4475696_0446"/>
<dbReference type="Gene3D" id="2.60.120.260">
    <property type="entry name" value="Galactose-binding domain-like"/>
    <property type="match status" value="1"/>
</dbReference>
<sequence>MQGVGAGQVVAGRYRLNNRRARIDDIDVWAATDDTLGREVEVTVLPTSHPHAQEIVKAARNSAAIADHRLVRVLDVGSDIRMSWVVEESLADTRTLAQLLETGPLPPEEGRRIAGEIATALTTAARRNVHHLHLTPHAIRITDSGLVKIVGLAVADAIAGGNENINTEDAQRTDACAIVALMYAAITARWPLPTPIRGLDTAPRVGTAIAVPSELVSAVPPEIDAVCRSTLNHNSGPATPAEVAAQLRPWSSVRVTKASHSKNTEKTTETTQDETPANKNTASITTRLKDRKNERIAAERRDLEERRSDPSYLNIREALAVSAGTDNENAIAPGFAAPSYKDGKYARPIVAVVLAGILLATAAAIPVLINTIPESTTSATPTTPAPAKSATPNPSAPHTDNPTPIAISHVRSFDPQGDGAENENQTHRATDQNTSSEWHTEGYDSPDIIGGNKRGVGLVLKLQDQSSIKGIKINGRQGQSITVLANNSSSLEGATEIGKVENTPKGESDIRASTTGPAQYLIVLLTKLPQGEDGRYRGSISEITVY</sequence>
<dbReference type="STRING" id="1121387.GCA_000429885_01270"/>
<dbReference type="Gene3D" id="3.30.200.20">
    <property type="entry name" value="Phosphorylase Kinase, domain 1"/>
    <property type="match status" value="1"/>
</dbReference>
<proteinExistence type="predicted"/>
<dbReference type="InterPro" id="IPR011009">
    <property type="entry name" value="Kinase-like_dom_sf"/>
</dbReference>
<evidence type="ECO:0000313" key="2">
    <source>
        <dbReference type="EMBL" id="SNV18409.1"/>
    </source>
</evidence>
<dbReference type="EC" id="2.7.11.1" evidence="2"/>
<dbReference type="GO" id="GO:0004674">
    <property type="term" value="F:protein serine/threonine kinase activity"/>
    <property type="evidence" value="ECO:0007669"/>
    <property type="project" value="UniProtKB-EC"/>
</dbReference>
<dbReference type="SUPFAM" id="SSF56112">
    <property type="entry name" value="Protein kinase-like (PK-like)"/>
    <property type="match status" value="1"/>
</dbReference>
<evidence type="ECO:0000313" key="3">
    <source>
        <dbReference type="Proteomes" id="UP000242637"/>
    </source>
</evidence>
<name>A0A239V8Z0_9MICO</name>
<keyword evidence="3" id="KW-1185">Reference proteome</keyword>
<dbReference type="Proteomes" id="UP000242637">
    <property type="component" value="Chromosome 1"/>
</dbReference>
<organism evidence="2 3">
    <name type="scientific">Dermatophilus congolensis</name>
    <dbReference type="NCBI Taxonomy" id="1863"/>
    <lineage>
        <taxon>Bacteria</taxon>
        <taxon>Bacillati</taxon>
        <taxon>Actinomycetota</taxon>
        <taxon>Actinomycetes</taxon>
        <taxon>Micrococcales</taxon>
        <taxon>Dermatophilaceae</taxon>
        <taxon>Dermatophilus</taxon>
    </lineage>
</organism>
<feature type="compositionally biased region" description="Low complexity" evidence="1">
    <location>
        <begin position="376"/>
        <end position="397"/>
    </location>
</feature>
<accession>A0A239V8Z0</accession>
<reference evidence="2 3" key="1">
    <citation type="submission" date="2017-06" db="EMBL/GenBank/DDBJ databases">
        <authorList>
            <consortium name="Pathogen Informatics"/>
        </authorList>
    </citation>
    <scope>NUCLEOTIDE SEQUENCE [LARGE SCALE GENOMIC DNA]</scope>
    <source>
        <strain evidence="2 3">NCTC13039</strain>
    </source>
</reference>
<dbReference type="EMBL" id="LT906453">
    <property type="protein sequence ID" value="SNV18409.1"/>
    <property type="molecule type" value="Genomic_DNA"/>
</dbReference>
<keyword evidence="2" id="KW-0808">Transferase</keyword>
<dbReference type="Gene3D" id="1.10.510.10">
    <property type="entry name" value="Transferase(Phosphotransferase) domain 1"/>
    <property type="match status" value="1"/>
</dbReference>
<protein>
    <submittedName>
        <fullName evidence="2">Serine/threonine-protein kinase PrkC</fullName>
        <ecNumber evidence="2">2.7.11.1</ecNumber>
    </submittedName>
</protein>
<feature type="region of interest" description="Disordered" evidence="1">
    <location>
        <begin position="288"/>
        <end position="307"/>
    </location>
</feature>
<evidence type="ECO:0000256" key="1">
    <source>
        <dbReference type="SAM" id="MobiDB-lite"/>
    </source>
</evidence>
<feature type="region of interest" description="Disordered" evidence="1">
    <location>
        <begin position="255"/>
        <end position="283"/>
    </location>
</feature>
<dbReference type="RefSeq" id="WP_028327204.1">
    <property type="nucleotide sequence ID" value="NZ_LT906453.1"/>
</dbReference>
<gene>
    <name evidence="2" type="primary">prkC_1</name>
    <name evidence="2" type="ORF">SAMEA4475696_00446</name>
</gene>
<dbReference type="AlphaFoldDB" id="A0A239V8Z0"/>
<keyword evidence="2" id="KW-0418">Kinase</keyword>
<feature type="region of interest" description="Disordered" evidence="1">
    <location>
        <begin position="376"/>
        <end position="447"/>
    </location>
</feature>
<dbReference type="CDD" id="cd13973">
    <property type="entry name" value="PK_MviN-like"/>
    <property type="match status" value="1"/>
</dbReference>
<dbReference type="GeneID" id="63458732"/>
<dbReference type="OrthoDB" id="9786339at2"/>